<keyword evidence="1" id="KW-0472">Membrane</keyword>
<evidence type="ECO:0000259" key="3">
    <source>
        <dbReference type="Pfam" id="PF16344"/>
    </source>
</evidence>
<dbReference type="Pfam" id="PF04773">
    <property type="entry name" value="FecR"/>
    <property type="match status" value="1"/>
</dbReference>
<accession>A0A412TXE8</accession>
<dbReference type="EMBL" id="QRYC01000002">
    <property type="protein sequence ID" value="RGU58504.1"/>
    <property type="molecule type" value="Genomic_DNA"/>
</dbReference>
<name>A0A412TXE8_9BACT</name>
<dbReference type="PANTHER" id="PTHR30273">
    <property type="entry name" value="PERIPLASMIC SIGNAL SENSOR AND SIGMA FACTOR ACTIVATOR FECR-RELATED"/>
    <property type="match status" value="1"/>
</dbReference>
<dbReference type="InterPro" id="IPR006860">
    <property type="entry name" value="FecR"/>
</dbReference>
<keyword evidence="1" id="KW-0812">Transmembrane</keyword>
<protein>
    <submittedName>
        <fullName evidence="4">FecR family protein</fullName>
    </submittedName>
</protein>
<gene>
    <name evidence="4" type="ORF">DWW57_01970</name>
</gene>
<feature type="domain" description="FecR protein" evidence="2">
    <location>
        <begin position="209"/>
        <end position="294"/>
    </location>
</feature>
<dbReference type="Gene3D" id="3.55.50.30">
    <property type="match status" value="1"/>
</dbReference>
<feature type="transmembrane region" description="Helical" evidence="1">
    <location>
        <begin position="108"/>
        <end position="128"/>
    </location>
</feature>
<evidence type="ECO:0000259" key="2">
    <source>
        <dbReference type="Pfam" id="PF04773"/>
    </source>
</evidence>
<dbReference type="InterPro" id="IPR012373">
    <property type="entry name" value="Ferrdict_sens_TM"/>
</dbReference>
<evidence type="ECO:0000313" key="5">
    <source>
        <dbReference type="Proteomes" id="UP000284243"/>
    </source>
</evidence>
<dbReference type="PANTHER" id="PTHR30273:SF2">
    <property type="entry name" value="PROTEIN FECR"/>
    <property type="match status" value="1"/>
</dbReference>
<dbReference type="InterPro" id="IPR032508">
    <property type="entry name" value="FecR_C"/>
</dbReference>
<dbReference type="Gene3D" id="2.60.120.1440">
    <property type="match status" value="1"/>
</dbReference>
<dbReference type="GO" id="GO:0016989">
    <property type="term" value="F:sigma factor antagonist activity"/>
    <property type="evidence" value="ECO:0007669"/>
    <property type="project" value="TreeGrafter"/>
</dbReference>
<reference evidence="4 5" key="1">
    <citation type="submission" date="2018-08" db="EMBL/GenBank/DDBJ databases">
        <title>A genome reference for cultivated species of the human gut microbiota.</title>
        <authorList>
            <person name="Zou Y."/>
            <person name="Xue W."/>
            <person name="Luo G."/>
        </authorList>
    </citation>
    <scope>NUCLEOTIDE SEQUENCE [LARGE SCALE GENOMIC DNA]</scope>
    <source>
        <strain evidence="4 5">AF16-14</strain>
    </source>
</reference>
<organism evidence="4 5">
    <name type="scientific">Odoribacter splanchnicus</name>
    <dbReference type="NCBI Taxonomy" id="28118"/>
    <lineage>
        <taxon>Bacteria</taxon>
        <taxon>Pseudomonadati</taxon>
        <taxon>Bacteroidota</taxon>
        <taxon>Bacteroidia</taxon>
        <taxon>Bacteroidales</taxon>
        <taxon>Odoribacteraceae</taxon>
        <taxon>Odoribacter</taxon>
    </lineage>
</organism>
<dbReference type="Pfam" id="PF16344">
    <property type="entry name" value="FecR_C"/>
    <property type="match status" value="1"/>
</dbReference>
<keyword evidence="1" id="KW-1133">Transmembrane helix</keyword>
<dbReference type="FunFam" id="2.60.120.1440:FF:000001">
    <property type="entry name" value="Putative anti-sigma factor"/>
    <property type="match status" value="1"/>
</dbReference>
<proteinExistence type="predicted"/>
<dbReference type="Proteomes" id="UP000284243">
    <property type="component" value="Unassembled WGS sequence"/>
</dbReference>
<evidence type="ECO:0000256" key="1">
    <source>
        <dbReference type="SAM" id="Phobius"/>
    </source>
</evidence>
<dbReference type="AlphaFoldDB" id="A0A412TXE8"/>
<evidence type="ECO:0000313" key="4">
    <source>
        <dbReference type="EMBL" id="RGU58504.1"/>
    </source>
</evidence>
<sequence>MKKKCTGVIFFLKNGVFLIKDENMDTSRLNHIAGLIARKRSGGKLTGTEQQELEEWIRASRMNKESYDRIISGRGVIRLMELEKQIDTDRSFKKLTVRLKWRCWKRRILTAGVAAMVMIGIMSAFWWWEQEGITVPESAGQPGIKPGGNCAVLVLGNGCRVDLQKDCDTLQLPGISWDHRKGTIVYDGRENKTGWPERNTLMVPLRGEYRLVLGDGTKVWLNSASSLSYPVQFAEKERCVELDGEAYFEVTPDPERPFIVKSGDVQTRVLGTAFNFSAYRGENASTITLLTGKVAVSAPGHAERVLLPGQQLKYDAENRKTVIKEVDAEDFVVWKDGLFLFNDCGLEEIIPRLSRWYGVTFHYDREKFGDLKFYIKTRRYEDIGTILNLLKLTENVTYSIEGNEVTLYRTGENK</sequence>
<comment type="caution">
    <text evidence="4">The sequence shown here is derived from an EMBL/GenBank/DDBJ whole genome shotgun (WGS) entry which is preliminary data.</text>
</comment>
<feature type="domain" description="Protein FecR C-terminal" evidence="3">
    <location>
        <begin position="339"/>
        <end position="407"/>
    </location>
</feature>